<dbReference type="InterPro" id="IPR005797">
    <property type="entry name" value="Cyt_b/b6_N"/>
</dbReference>
<feature type="transmembrane region" description="Helical" evidence="15">
    <location>
        <begin position="372"/>
        <end position="391"/>
    </location>
</feature>
<evidence type="ECO:0000256" key="14">
    <source>
        <dbReference type="RuleBase" id="RU003385"/>
    </source>
</evidence>
<dbReference type="InterPro" id="IPR027387">
    <property type="entry name" value="Cytb/b6-like_sf"/>
</dbReference>
<evidence type="ECO:0000256" key="11">
    <source>
        <dbReference type="ARBA" id="ARBA00022989"/>
    </source>
</evidence>
<feature type="transmembrane region" description="Helical" evidence="15">
    <location>
        <begin position="324"/>
        <end position="342"/>
    </location>
</feature>
<evidence type="ECO:0000256" key="1">
    <source>
        <dbReference type="ARBA" id="ARBA00002444"/>
    </source>
</evidence>
<dbReference type="InterPro" id="IPR030689">
    <property type="entry name" value="Cytochrome_b"/>
</dbReference>
<reference evidence="18 19" key="1">
    <citation type="submission" date="2024-05" db="EMBL/GenBank/DDBJ databases">
        <title>Roseateles sp. DJS-2-20 16S ribosomal RNA gene Genome sequencing and assembly.</title>
        <authorList>
            <person name="Woo H."/>
        </authorList>
    </citation>
    <scope>NUCLEOTIDE SEQUENCE [LARGE SCALE GENOMIC DNA]</scope>
    <source>
        <strain evidence="18 19">DJS-2-20</strain>
    </source>
</reference>
<dbReference type="Proteomes" id="UP001495147">
    <property type="component" value="Unassembled WGS sequence"/>
</dbReference>
<keyword evidence="13 15" id="KW-0472">Membrane</keyword>
<keyword evidence="6 14" id="KW-0349">Heme</keyword>
<evidence type="ECO:0000313" key="19">
    <source>
        <dbReference type="Proteomes" id="UP001495147"/>
    </source>
</evidence>
<feature type="transmembrane region" description="Helical" evidence="15">
    <location>
        <begin position="158"/>
        <end position="177"/>
    </location>
</feature>
<keyword evidence="5 14" id="KW-0813">Transport</keyword>
<evidence type="ECO:0000256" key="7">
    <source>
        <dbReference type="ARBA" id="ARBA00022660"/>
    </source>
</evidence>
<proteinExistence type="inferred from homology"/>
<evidence type="ECO:0000259" key="17">
    <source>
        <dbReference type="PROSITE" id="PS51003"/>
    </source>
</evidence>
<feature type="domain" description="Cytochrome b/b6 N-terminal region profile" evidence="16">
    <location>
        <begin position="17"/>
        <end position="230"/>
    </location>
</feature>
<feature type="transmembrane region" description="Helical" evidence="15">
    <location>
        <begin position="263"/>
        <end position="280"/>
    </location>
</feature>
<dbReference type="SUPFAM" id="SSF81342">
    <property type="entry name" value="Transmembrane di-heme cytochromes"/>
    <property type="match status" value="1"/>
</dbReference>
<feature type="transmembrane region" description="Helical" evidence="15">
    <location>
        <begin position="47"/>
        <end position="73"/>
    </location>
</feature>
<keyword evidence="9" id="KW-0479">Metal-binding</keyword>
<dbReference type="PROSITE" id="PS51002">
    <property type="entry name" value="CYTB_NTER"/>
    <property type="match status" value="1"/>
</dbReference>
<keyword evidence="7 14" id="KW-0679">Respiratory chain</keyword>
<comment type="cofactor">
    <cofactor evidence="14">
        <name>heme b</name>
        <dbReference type="ChEBI" id="CHEBI:60344"/>
    </cofactor>
    <text evidence="14">Binds 2 heme groups non-covalently.</text>
</comment>
<organism evidence="18 19">
    <name type="scientific">Roseateles paludis</name>
    <dbReference type="NCBI Taxonomy" id="3145238"/>
    <lineage>
        <taxon>Bacteria</taxon>
        <taxon>Pseudomonadati</taxon>
        <taxon>Pseudomonadota</taxon>
        <taxon>Betaproteobacteria</taxon>
        <taxon>Burkholderiales</taxon>
        <taxon>Sphaerotilaceae</taxon>
        <taxon>Roseateles</taxon>
    </lineage>
</organism>
<feature type="domain" description="Cytochrome b/b6 C-terminal region profile" evidence="17">
    <location>
        <begin position="244"/>
        <end position="464"/>
    </location>
</feature>
<dbReference type="InterPro" id="IPR016174">
    <property type="entry name" value="Di-haem_cyt_TM"/>
</dbReference>
<dbReference type="PIRSF" id="PIRSF038885">
    <property type="entry name" value="COB"/>
    <property type="match status" value="1"/>
</dbReference>
<evidence type="ECO:0000256" key="9">
    <source>
        <dbReference type="ARBA" id="ARBA00022723"/>
    </source>
</evidence>
<dbReference type="EMBL" id="JBDPZD010000002">
    <property type="protein sequence ID" value="MEO3691821.1"/>
    <property type="molecule type" value="Genomic_DNA"/>
</dbReference>
<dbReference type="CDD" id="cd00284">
    <property type="entry name" value="Cytochrome_b_N"/>
    <property type="match status" value="1"/>
</dbReference>
<evidence type="ECO:0000256" key="3">
    <source>
        <dbReference type="ARBA" id="ARBA00011649"/>
    </source>
</evidence>
<evidence type="ECO:0000259" key="16">
    <source>
        <dbReference type="PROSITE" id="PS51002"/>
    </source>
</evidence>
<feature type="transmembrane region" description="Helical" evidence="15">
    <location>
        <begin position="407"/>
        <end position="425"/>
    </location>
</feature>
<comment type="subunit">
    <text evidence="3 14">The main subunits of complex b-c1 are: cytochrome b, cytochrome c1 and the Rieske protein.</text>
</comment>
<accession>A0ABV0G269</accession>
<dbReference type="SUPFAM" id="SSF81648">
    <property type="entry name" value="a domain/subunit of cytochrome bc1 complex (Ubiquinol-cytochrome c reductase)"/>
    <property type="match status" value="2"/>
</dbReference>
<comment type="caution">
    <text evidence="18">The sequence shown here is derived from an EMBL/GenBank/DDBJ whole genome shotgun (WGS) entry which is preliminary data.</text>
</comment>
<feature type="transmembrane region" description="Helical" evidence="15">
    <location>
        <begin position="348"/>
        <end position="365"/>
    </location>
</feature>
<name>A0ABV0G269_9BURK</name>
<comment type="similarity">
    <text evidence="14">Belongs to the cytochrome b family.</text>
</comment>
<protein>
    <recommendedName>
        <fullName evidence="4 14">Cytochrome b</fullName>
    </recommendedName>
</protein>
<evidence type="ECO:0000256" key="2">
    <source>
        <dbReference type="ARBA" id="ARBA00004141"/>
    </source>
</evidence>
<sequence>MAEFKEAPAGASLGVKTLTWFENRFPTAFDAYKVHMAEYYAPKNFNWWYIFGSLAMLVLVIQIVTGIFLVMHYKPDAAVAFASVEYIMRDVPWGWLIRYMHSTGASAFFVVVYLHMFRGLIYGSYRKPRELVWIFGCAIFLCLMAEAFMGYLLPWGQMSYWGAQVIVNLFSAIPFIGPDLALMIRGDYVVGDATLNRFFSFHVIAVPLVLIGLVVAHLLALHDVGSNNPDGVEIKKGPKGNAWSPTAPADGVPFHPYYTVHDIYGVCLFLMVFSAIVFLAPELGGYFLEYNNFIPADPLKTPPHIAPVWYFTPFYSMLRATTDVMVNVLCVIIGLGGVVTFLKSRLQGLAKVAVLVAAAVMVLLLKTFDAKFWGVVVMGGAVIILFFLPWLDNSPVKSIRYRPSWQLWFYAVFVVFFIVLGYLGIQPPSDMGTLIAQVGTLFYFGFFLLMPWWSTIGTPKAVPDRVTFHAH</sequence>
<evidence type="ECO:0000256" key="12">
    <source>
        <dbReference type="ARBA" id="ARBA00023004"/>
    </source>
</evidence>
<gene>
    <name evidence="18" type="ORF">ABDJ85_10095</name>
</gene>
<dbReference type="PROSITE" id="PS51003">
    <property type="entry name" value="CYTB_CTER"/>
    <property type="match status" value="1"/>
</dbReference>
<dbReference type="Pfam" id="PF00032">
    <property type="entry name" value="Cytochrom_B_C"/>
    <property type="match status" value="1"/>
</dbReference>
<comment type="subcellular location">
    <subcellularLocation>
        <location evidence="2">Membrane</location>
        <topology evidence="2">Multi-pass membrane protein</topology>
    </subcellularLocation>
</comment>
<dbReference type="InterPro" id="IPR036150">
    <property type="entry name" value="Cyt_b/b6_C_sf"/>
</dbReference>
<evidence type="ECO:0000256" key="6">
    <source>
        <dbReference type="ARBA" id="ARBA00022617"/>
    </source>
</evidence>
<dbReference type="PANTHER" id="PTHR19271:SF16">
    <property type="entry name" value="CYTOCHROME B"/>
    <property type="match status" value="1"/>
</dbReference>
<dbReference type="RefSeq" id="WP_347704632.1">
    <property type="nucleotide sequence ID" value="NZ_JBDPZD010000002.1"/>
</dbReference>
<dbReference type="PANTHER" id="PTHR19271">
    <property type="entry name" value="CYTOCHROME B"/>
    <property type="match status" value="1"/>
</dbReference>
<keyword evidence="11 15" id="KW-1133">Transmembrane helix</keyword>
<dbReference type="Pfam" id="PF00033">
    <property type="entry name" value="Cytochrome_B"/>
    <property type="match status" value="1"/>
</dbReference>
<feature type="transmembrane region" description="Helical" evidence="15">
    <location>
        <begin position="131"/>
        <end position="152"/>
    </location>
</feature>
<dbReference type="InterPro" id="IPR005798">
    <property type="entry name" value="Cyt_b/b6_C"/>
</dbReference>
<evidence type="ECO:0000256" key="5">
    <source>
        <dbReference type="ARBA" id="ARBA00022448"/>
    </source>
</evidence>
<evidence type="ECO:0000313" key="18">
    <source>
        <dbReference type="EMBL" id="MEO3691821.1"/>
    </source>
</evidence>
<evidence type="ECO:0000256" key="13">
    <source>
        <dbReference type="ARBA" id="ARBA00023136"/>
    </source>
</evidence>
<keyword evidence="10 14" id="KW-0249">Electron transport</keyword>
<feature type="transmembrane region" description="Helical" evidence="15">
    <location>
        <begin position="93"/>
        <end position="115"/>
    </location>
</feature>
<dbReference type="Gene3D" id="1.20.810.10">
    <property type="entry name" value="Cytochrome Bc1 Complex, Chain C"/>
    <property type="match status" value="1"/>
</dbReference>
<comment type="function">
    <text evidence="1 14">Component of the ubiquinol-cytochrome c reductase complex (complex III or cytochrome b-c1 complex), which is a respiratory chain that generates an electrochemical potential coupled to ATP synthesis.</text>
</comment>
<feature type="transmembrane region" description="Helical" evidence="15">
    <location>
        <begin position="198"/>
        <end position="220"/>
    </location>
</feature>
<evidence type="ECO:0000256" key="8">
    <source>
        <dbReference type="ARBA" id="ARBA00022692"/>
    </source>
</evidence>
<feature type="transmembrane region" description="Helical" evidence="15">
    <location>
        <begin position="432"/>
        <end position="453"/>
    </location>
</feature>
<evidence type="ECO:0000256" key="15">
    <source>
        <dbReference type="SAM" id="Phobius"/>
    </source>
</evidence>
<keyword evidence="19" id="KW-1185">Reference proteome</keyword>
<evidence type="ECO:0000256" key="10">
    <source>
        <dbReference type="ARBA" id="ARBA00022982"/>
    </source>
</evidence>
<dbReference type="InterPro" id="IPR048259">
    <property type="entry name" value="Cytochrome_b_N_euk/bac"/>
</dbReference>
<keyword evidence="12" id="KW-0408">Iron</keyword>
<keyword evidence="8 14" id="KW-0812">Transmembrane</keyword>
<evidence type="ECO:0000256" key="4">
    <source>
        <dbReference type="ARBA" id="ARBA00013531"/>
    </source>
</evidence>